<dbReference type="AlphaFoldDB" id="A0A645BTR2"/>
<protein>
    <recommendedName>
        <fullName evidence="2">SGNH/GDSL hydrolase family protein</fullName>
    </recommendedName>
</protein>
<reference evidence="1" key="1">
    <citation type="submission" date="2019-08" db="EMBL/GenBank/DDBJ databases">
        <authorList>
            <person name="Kucharzyk K."/>
            <person name="Murdoch R.W."/>
            <person name="Higgins S."/>
            <person name="Loffler F."/>
        </authorList>
    </citation>
    <scope>NUCLEOTIDE SEQUENCE</scope>
</reference>
<proteinExistence type="predicted"/>
<dbReference type="EMBL" id="VSSQ01022476">
    <property type="protein sequence ID" value="MPM68810.1"/>
    <property type="molecule type" value="Genomic_DNA"/>
</dbReference>
<dbReference type="Gene3D" id="3.40.50.1110">
    <property type="entry name" value="SGNH hydrolase"/>
    <property type="match status" value="1"/>
</dbReference>
<sequence length="363" mass="41967">MDILFLGNSHGYFAFNPKIVDDVTSMNSYVLGIPGESIDLTYYELKTALKYQKPKIIVMETNTASRKMGATGYFFRYIDDVRFDENKLQVFIKYLFPHQLADIFPVLRTRPDWEHPATFFSTISRYVRKFNSQKIDPNKGHEVFWNVISDDLFFDKSQHSKMGSYNPPQDNQEFLEKIVQLCKEKDIKLVFVTTPMLENFDDNPNFDDRMNIGNYAKANGITRYTFDLANLSQIYFLDSQHVNELGATVLTSEVSTYITKELGVSADEAKIAGYLKFAGFAFKKENNDNHYKITIQNKENSANFVYRWVLVADKKKLYEGDWSPANSFSFDLPQARNVNVEVEIQDVDSGYTVKCVFSIVKEK</sequence>
<gene>
    <name evidence="1" type="ORF">SDC9_115744</name>
</gene>
<name>A0A645BTR2_9ZZZZ</name>
<organism evidence="1">
    <name type="scientific">bioreactor metagenome</name>
    <dbReference type="NCBI Taxonomy" id="1076179"/>
    <lineage>
        <taxon>unclassified sequences</taxon>
        <taxon>metagenomes</taxon>
        <taxon>ecological metagenomes</taxon>
    </lineage>
</organism>
<dbReference type="SUPFAM" id="SSF52266">
    <property type="entry name" value="SGNH hydrolase"/>
    <property type="match status" value="1"/>
</dbReference>
<accession>A0A645BTR2</accession>
<dbReference type="InterPro" id="IPR036514">
    <property type="entry name" value="SGNH_hydro_sf"/>
</dbReference>
<comment type="caution">
    <text evidence="1">The sequence shown here is derived from an EMBL/GenBank/DDBJ whole genome shotgun (WGS) entry which is preliminary data.</text>
</comment>
<evidence type="ECO:0008006" key="2">
    <source>
        <dbReference type="Google" id="ProtNLM"/>
    </source>
</evidence>
<evidence type="ECO:0000313" key="1">
    <source>
        <dbReference type="EMBL" id="MPM68810.1"/>
    </source>
</evidence>